<accession>F5RCU1</accession>
<keyword evidence="3 12" id="KW-0812">Transmembrane</keyword>
<feature type="transmembrane region" description="Helical" evidence="12">
    <location>
        <begin position="7"/>
        <end position="27"/>
    </location>
</feature>
<dbReference type="AlphaFoldDB" id="F5RCU1"/>
<dbReference type="EMBL" id="AFHG01000049">
    <property type="protein sequence ID" value="EGK71592.1"/>
    <property type="molecule type" value="Genomic_DNA"/>
</dbReference>
<evidence type="ECO:0000256" key="10">
    <source>
        <dbReference type="ARBA" id="ARBA00023157"/>
    </source>
</evidence>
<dbReference type="GO" id="GO:0046872">
    <property type="term" value="F:metal ion binding"/>
    <property type="evidence" value="ECO:0007669"/>
    <property type="project" value="UniProtKB-KW"/>
</dbReference>
<feature type="transmembrane region" description="Helical" evidence="12">
    <location>
        <begin position="75"/>
        <end position="95"/>
    </location>
</feature>
<dbReference type="OrthoDB" id="1447144at2"/>
<keyword evidence="6" id="KW-0560">Oxidoreductase</keyword>
<feature type="transmembrane region" description="Helical" evidence="12">
    <location>
        <begin position="166"/>
        <end position="185"/>
    </location>
</feature>
<gene>
    <name evidence="13" type="ORF">METUNv1_02096</name>
</gene>
<keyword evidence="5 12" id="KW-1133">Transmembrane helix</keyword>
<reference evidence="13 14" key="1">
    <citation type="journal article" date="2011" name="J. Bacteriol.">
        <title>Genome sequence of Methyloversatilis universalis FAM5T, a methylotrophic representative of the order Rhodocyclales.</title>
        <authorList>
            <person name="Kittichotirat W."/>
            <person name="Good N.M."/>
            <person name="Hall R."/>
            <person name="Bringel F."/>
            <person name="Lajus A."/>
            <person name="Medigue C."/>
            <person name="Smalley N.E."/>
            <person name="Beck D."/>
            <person name="Bumgarner R."/>
            <person name="Vuilleumier S."/>
            <person name="Kalyuzhnaya M.G."/>
        </authorList>
    </citation>
    <scope>NUCLEOTIDE SEQUENCE [LARGE SCALE GENOMIC DNA]</scope>
    <source>
        <strain evidence="14">ATCC BAA-1314 / JCM 13912 / FAM5</strain>
    </source>
</reference>
<feature type="transmembrane region" description="Helical" evidence="12">
    <location>
        <begin position="133"/>
        <end position="154"/>
    </location>
</feature>
<dbReference type="Pfam" id="PF02628">
    <property type="entry name" value="COX15-CtaA"/>
    <property type="match status" value="1"/>
</dbReference>
<keyword evidence="2" id="KW-1003">Cell membrane</keyword>
<evidence type="ECO:0000256" key="11">
    <source>
        <dbReference type="ARBA" id="ARBA00023444"/>
    </source>
</evidence>
<dbReference type="PANTHER" id="PTHR35457">
    <property type="entry name" value="HEME A SYNTHASE"/>
    <property type="match status" value="1"/>
</dbReference>
<keyword evidence="4" id="KW-0479">Metal-binding</keyword>
<evidence type="ECO:0000256" key="6">
    <source>
        <dbReference type="ARBA" id="ARBA00023002"/>
    </source>
</evidence>
<evidence type="ECO:0000256" key="5">
    <source>
        <dbReference type="ARBA" id="ARBA00022989"/>
    </source>
</evidence>
<name>F5RCU1_METUF</name>
<protein>
    <submittedName>
        <fullName evidence="13">Cytochrome oxidase assembly</fullName>
    </submittedName>
</protein>
<keyword evidence="7" id="KW-0408">Iron</keyword>
<proteinExistence type="predicted"/>
<keyword evidence="10" id="KW-1015">Disulfide bond</keyword>
<comment type="caution">
    <text evidence="13">The sequence shown here is derived from an EMBL/GenBank/DDBJ whole genome shotgun (WGS) entry which is preliminary data.</text>
</comment>
<dbReference type="GO" id="GO:0016491">
    <property type="term" value="F:oxidoreductase activity"/>
    <property type="evidence" value="ECO:0007669"/>
    <property type="project" value="UniProtKB-KW"/>
</dbReference>
<sequence>MKTYRTLLLTTVVMTFALIVLGAYVRLSDAGLGCPDWPGCYGHPTVIHASEHISAAQAANPDGPVSFAKAWKEMIHRYFAGIVGLCIVAIAVLAWRNRRERGASPVLATVLIGVLVLQALFGKWTVTMLLKPAIVTGHLIGGLTVLTLLVWLYARARGAGGRPARPGLRTFAALAFVVLAAQISLGGWVSTNYAALACTDLPTCHGEWVPQMDIRNGFHIVRELGQSADGETLTMDALTAIHWMHRLGAVIAALVIGALAFALRANQHRTLGNALLAVLVLQVSLGVANVWLSLPLPLAAAHNGGAAALVILMVLINYRVRANAQY</sequence>
<dbReference type="GO" id="GO:0016020">
    <property type="term" value="C:membrane"/>
    <property type="evidence" value="ECO:0007669"/>
    <property type="project" value="UniProtKB-SubCell"/>
</dbReference>
<keyword evidence="14" id="KW-1185">Reference proteome</keyword>
<dbReference type="STRING" id="1000565.METUNv1_02096"/>
<comment type="subcellular location">
    <subcellularLocation>
        <location evidence="1">Membrane</location>
        <topology evidence="1">Multi-pass membrane protein</topology>
    </subcellularLocation>
</comment>
<feature type="transmembrane region" description="Helical" evidence="12">
    <location>
        <begin position="102"/>
        <end position="121"/>
    </location>
</feature>
<feature type="transmembrane region" description="Helical" evidence="12">
    <location>
        <begin position="243"/>
        <end position="263"/>
    </location>
</feature>
<evidence type="ECO:0000256" key="1">
    <source>
        <dbReference type="ARBA" id="ARBA00004141"/>
    </source>
</evidence>
<keyword evidence="8" id="KW-0350">Heme biosynthesis</keyword>
<dbReference type="InterPro" id="IPR050450">
    <property type="entry name" value="COX15/CtaA_HemeA_synthase"/>
</dbReference>
<dbReference type="eggNOG" id="COG1612">
    <property type="taxonomic scope" value="Bacteria"/>
</dbReference>
<comment type="pathway">
    <text evidence="11">Porphyrin-containing compound metabolism.</text>
</comment>
<dbReference type="GO" id="GO:0006784">
    <property type="term" value="P:heme A biosynthetic process"/>
    <property type="evidence" value="ECO:0007669"/>
    <property type="project" value="InterPro"/>
</dbReference>
<feature type="transmembrane region" description="Helical" evidence="12">
    <location>
        <begin position="300"/>
        <end position="320"/>
    </location>
</feature>
<evidence type="ECO:0000256" key="9">
    <source>
        <dbReference type="ARBA" id="ARBA00023136"/>
    </source>
</evidence>
<dbReference type="InterPro" id="IPR003780">
    <property type="entry name" value="COX15/CtaA_fam"/>
</dbReference>
<dbReference type="Proteomes" id="UP000005019">
    <property type="component" value="Unassembled WGS sequence"/>
</dbReference>
<dbReference type="PANTHER" id="PTHR35457:SF1">
    <property type="entry name" value="HEME A SYNTHASE"/>
    <property type="match status" value="1"/>
</dbReference>
<organism evidence="13 14">
    <name type="scientific">Methyloversatilis universalis (strain ATCC BAA-1314 / DSM 25237 / JCM 13912 / CCUG 52030 / FAM5)</name>
    <dbReference type="NCBI Taxonomy" id="1000565"/>
    <lineage>
        <taxon>Bacteria</taxon>
        <taxon>Pseudomonadati</taxon>
        <taxon>Pseudomonadota</taxon>
        <taxon>Betaproteobacteria</taxon>
        <taxon>Nitrosomonadales</taxon>
        <taxon>Sterolibacteriaceae</taxon>
        <taxon>Methyloversatilis</taxon>
    </lineage>
</organism>
<evidence type="ECO:0000256" key="12">
    <source>
        <dbReference type="SAM" id="Phobius"/>
    </source>
</evidence>
<evidence type="ECO:0000256" key="4">
    <source>
        <dbReference type="ARBA" id="ARBA00022723"/>
    </source>
</evidence>
<keyword evidence="9 12" id="KW-0472">Membrane</keyword>
<evidence type="ECO:0000256" key="2">
    <source>
        <dbReference type="ARBA" id="ARBA00022475"/>
    </source>
</evidence>
<evidence type="ECO:0000313" key="13">
    <source>
        <dbReference type="EMBL" id="EGK71592.1"/>
    </source>
</evidence>
<evidence type="ECO:0000313" key="14">
    <source>
        <dbReference type="Proteomes" id="UP000005019"/>
    </source>
</evidence>
<dbReference type="RefSeq" id="WP_008061415.1">
    <property type="nucleotide sequence ID" value="NZ_AFHG01000049.1"/>
</dbReference>
<evidence type="ECO:0000256" key="3">
    <source>
        <dbReference type="ARBA" id="ARBA00022692"/>
    </source>
</evidence>
<feature type="transmembrane region" description="Helical" evidence="12">
    <location>
        <begin position="275"/>
        <end position="294"/>
    </location>
</feature>
<evidence type="ECO:0000256" key="8">
    <source>
        <dbReference type="ARBA" id="ARBA00023133"/>
    </source>
</evidence>
<evidence type="ECO:0000256" key="7">
    <source>
        <dbReference type="ARBA" id="ARBA00023004"/>
    </source>
</evidence>